<dbReference type="Pfam" id="PF12833">
    <property type="entry name" value="HTH_18"/>
    <property type="match status" value="1"/>
</dbReference>
<feature type="domain" description="HTH araC/xylS-type" evidence="4">
    <location>
        <begin position="208"/>
        <end position="307"/>
    </location>
</feature>
<dbReference type="PROSITE" id="PS01124">
    <property type="entry name" value="HTH_ARAC_FAMILY_2"/>
    <property type="match status" value="1"/>
</dbReference>
<reference evidence="6" key="1">
    <citation type="journal article" date="2019" name="Int. J. Syst. Evol. Microbiol.">
        <title>The Global Catalogue of Microorganisms (GCM) 10K type strain sequencing project: providing services to taxonomists for standard genome sequencing and annotation.</title>
        <authorList>
            <consortium name="The Broad Institute Genomics Platform"/>
            <consortium name="The Broad Institute Genome Sequencing Center for Infectious Disease"/>
            <person name="Wu L."/>
            <person name="Ma J."/>
        </authorList>
    </citation>
    <scope>NUCLEOTIDE SEQUENCE [LARGE SCALE GENOMIC DNA]</scope>
    <source>
        <strain evidence="6">CCUG 62414</strain>
    </source>
</reference>
<dbReference type="InterPro" id="IPR018060">
    <property type="entry name" value="HTH_AraC"/>
</dbReference>
<keyword evidence="2" id="KW-0238">DNA-binding</keyword>
<dbReference type="Pfam" id="PF13426">
    <property type="entry name" value="PAS_9"/>
    <property type="match status" value="1"/>
</dbReference>
<name>A0ABW3JKU8_9FLAO</name>
<organism evidence="5 6">
    <name type="scientific">Mariniflexile jejuense</name>
    <dbReference type="NCBI Taxonomy" id="1173582"/>
    <lineage>
        <taxon>Bacteria</taxon>
        <taxon>Pseudomonadati</taxon>
        <taxon>Bacteroidota</taxon>
        <taxon>Flavobacteriia</taxon>
        <taxon>Flavobacteriales</taxon>
        <taxon>Flavobacteriaceae</taxon>
        <taxon>Mariniflexile</taxon>
    </lineage>
</organism>
<keyword evidence="1" id="KW-0805">Transcription regulation</keyword>
<dbReference type="SUPFAM" id="SSF46689">
    <property type="entry name" value="Homeodomain-like"/>
    <property type="match status" value="1"/>
</dbReference>
<evidence type="ECO:0000313" key="6">
    <source>
        <dbReference type="Proteomes" id="UP001597061"/>
    </source>
</evidence>
<dbReference type="InterPro" id="IPR018062">
    <property type="entry name" value="HTH_AraC-typ_CS"/>
</dbReference>
<dbReference type="PRINTS" id="PR00032">
    <property type="entry name" value="HTHARAC"/>
</dbReference>
<dbReference type="PANTHER" id="PTHR47893">
    <property type="entry name" value="REGULATORY PROTEIN PCHR"/>
    <property type="match status" value="1"/>
</dbReference>
<comment type="caution">
    <text evidence="5">The sequence shown here is derived from an EMBL/GenBank/DDBJ whole genome shotgun (WGS) entry which is preliminary data.</text>
</comment>
<evidence type="ECO:0000259" key="4">
    <source>
        <dbReference type="PROSITE" id="PS01124"/>
    </source>
</evidence>
<proteinExistence type="predicted"/>
<dbReference type="PANTHER" id="PTHR47893:SF1">
    <property type="entry name" value="REGULATORY PROTEIN PCHR"/>
    <property type="match status" value="1"/>
</dbReference>
<dbReference type="InterPro" id="IPR009057">
    <property type="entry name" value="Homeodomain-like_sf"/>
</dbReference>
<dbReference type="CDD" id="cd00130">
    <property type="entry name" value="PAS"/>
    <property type="match status" value="1"/>
</dbReference>
<dbReference type="Gene3D" id="3.30.450.20">
    <property type="entry name" value="PAS domain"/>
    <property type="match status" value="1"/>
</dbReference>
<dbReference type="SUPFAM" id="SSF55785">
    <property type="entry name" value="PYP-like sensor domain (PAS domain)"/>
    <property type="match status" value="1"/>
</dbReference>
<accession>A0ABW3JKU8</accession>
<dbReference type="Gene3D" id="1.10.10.60">
    <property type="entry name" value="Homeodomain-like"/>
    <property type="match status" value="1"/>
</dbReference>
<dbReference type="InterPro" id="IPR053142">
    <property type="entry name" value="PchR_regulatory_protein"/>
</dbReference>
<gene>
    <name evidence="5" type="ORF">ACFQ1R_13615</name>
</gene>
<sequence>MLLEMASGNFFYRLKRSAKNDNLEAISISLNMLAEEIQETLIHQGYVNSNQPIMEIILMSFVIDFEGYIEIANQQACNILTVLHTDIIGKPFDTFLDDHSKKAWKDTWRSLKQKAFQDTSLELKFISKEGFVVPKTCYITSFQGDNPNSMRTLVSVIHHATSQVFLEQNLKQQVIQFSNVKKHPSIDSQISTHKQKIRLTFDDIHKIREGRDIIINNLEMDFPSLKEFALQLGTNEFKLKYGFKELYGTTVHRFLMEERLRKSKMMIQFTQKSLKSIAQMTGFKSISHFSRTFKKRFDYSPSDLRKKSFDKDK</sequence>
<evidence type="ECO:0000256" key="1">
    <source>
        <dbReference type="ARBA" id="ARBA00023015"/>
    </source>
</evidence>
<dbReference type="SMART" id="SM00342">
    <property type="entry name" value="HTH_ARAC"/>
    <property type="match status" value="1"/>
</dbReference>
<dbReference type="Proteomes" id="UP001597061">
    <property type="component" value="Unassembled WGS sequence"/>
</dbReference>
<dbReference type="InterPro" id="IPR000014">
    <property type="entry name" value="PAS"/>
</dbReference>
<evidence type="ECO:0000313" key="5">
    <source>
        <dbReference type="EMBL" id="MFD0991140.1"/>
    </source>
</evidence>
<dbReference type="InterPro" id="IPR020449">
    <property type="entry name" value="Tscrpt_reg_AraC-type_HTH"/>
</dbReference>
<keyword evidence="6" id="KW-1185">Reference proteome</keyword>
<evidence type="ECO:0000256" key="3">
    <source>
        <dbReference type="ARBA" id="ARBA00023163"/>
    </source>
</evidence>
<protein>
    <submittedName>
        <fullName evidence="5">Helix-turn-helix domain-containing protein</fullName>
    </submittedName>
</protein>
<dbReference type="PROSITE" id="PS00041">
    <property type="entry name" value="HTH_ARAC_FAMILY_1"/>
    <property type="match status" value="1"/>
</dbReference>
<evidence type="ECO:0000256" key="2">
    <source>
        <dbReference type="ARBA" id="ARBA00023125"/>
    </source>
</evidence>
<keyword evidence="3" id="KW-0804">Transcription</keyword>
<dbReference type="InterPro" id="IPR035965">
    <property type="entry name" value="PAS-like_dom_sf"/>
</dbReference>
<dbReference type="EMBL" id="JBHTJI010000042">
    <property type="protein sequence ID" value="MFD0991140.1"/>
    <property type="molecule type" value="Genomic_DNA"/>
</dbReference>